<evidence type="ECO:0000313" key="2">
    <source>
        <dbReference type="Proteomes" id="UP001595993"/>
    </source>
</evidence>
<reference evidence="2" key="1">
    <citation type="journal article" date="2019" name="Int. J. Syst. Evol. Microbiol.">
        <title>The Global Catalogue of Microorganisms (GCM) 10K type strain sequencing project: providing services to taxonomists for standard genome sequencing and annotation.</title>
        <authorList>
            <consortium name="The Broad Institute Genomics Platform"/>
            <consortium name="The Broad Institute Genome Sequencing Center for Infectious Disease"/>
            <person name="Wu L."/>
            <person name="Ma J."/>
        </authorList>
    </citation>
    <scope>NUCLEOTIDE SEQUENCE [LARGE SCALE GENOMIC DNA]</scope>
    <source>
        <strain evidence="2">CGMCC 4.7139</strain>
    </source>
</reference>
<gene>
    <name evidence="1" type="ORF">ACFO9E_22710</name>
</gene>
<accession>A0ABV9GBR5</accession>
<dbReference type="Proteomes" id="UP001595993">
    <property type="component" value="Unassembled WGS sequence"/>
</dbReference>
<name>A0ABV9GBR5_9ACTN</name>
<protein>
    <recommendedName>
        <fullName evidence="3">GIY-YIG nuclease family protein</fullName>
    </recommendedName>
</protein>
<evidence type="ECO:0000313" key="1">
    <source>
        <dbReference type="EMBL" id="MFC4610583.1"/>
    </source>
</evidence>
<comment type="caution">
    <text evidence="1">The sequence shown here is derived from an EMBL/GenBank/DDBJ whole genome shotgun (WGS) entry which is preliminary data.</text>
</comment>
<dbReference type="EMBL" id="JBHSFE010000017">
    <property type="protein sequence ID" value="MFC4610583.1"/>
    <property type="molecule type" value="Genomic_DNA"/>
</dbReference>
<keyword evidence="2" id="KW-1185">Reference proteome</keyword>
<sequence length="192" mass="21021">MLKLLTAAHDGAGTAGPVELPADLDFESLDRLCPLLPALLPLDVIPSDVVADIRSSLRQGLTPPLPEKVSSFSSVNAYALLPYITESDTGGQLYVLEFQGCFQYVMYGQTTDVRKRVATHRREAERHGFGLVNGWVSPPLENPRMQEKFALDLAGYHHGAPHDGERFYEMPYDKALTIARVAAENGVIAEVA</sequence>
<proteinExistence type="predicted"/>
<evidence type="ECO:0008006" key="3">
    <source>
        <dbReference type="Google" id="ProtNLM"/>
    </source>
</evidence>
<organism evidence="1 2">
    <name type="scientific">Streptomyces maoxianensis</name>
    <dbReference type="NCBI Taxonomy" id="1459942"/>
    <lineage>
        <taxon>Bacteria</taxon>
        <taxon>Bacillati</taxon>
        <taxon>Actinomycetota</taxon>
        <taxon>Actinomycetes</taxon>
        <taxon>Kitasatosporales</taxon>
        <taxon>Streptomycetaceae</taxon>
        <taxon>Streptomyces</taxon>
    </lineage>
</organism>
<dbReference type="RefSeq" id="WP_381198757.1">
    <property type="nucleotide sequence ID" value="NZ_JBHSFE010000017.1"/>
</dbReference>